<keyword evidence="5" id="KW-0378">Hydrolase</keyword>
<dbReference type="Proteomes" id="UP000236161">
    <property type="component" value="Unassembled WGS sequence"/>
</dbReference>
<gene>
    <name evidence="5" type="primary">PCMP-H61</name>
    <name evidence="5" type="ORF">AXF42_Ash011467</name>
</gene>
<protein>
    <submittedName>
        <fullName evidence="5">Pentatricopeptide repeat-containing protein</fullName>
        <ecNumber evidence="5">3.6.1.-</ecNumber>
    </submittedName>
</protein>
<dbReference type="Pfam" id="PF20431">
    <property type="entry name" value="E_motif"/>
    <property type="match status" value="1"/>
</dbReference>
<dbReference type="Gene3D" id="1.25.40.10">
    <property type="entry name" value="Tetratricopeptide repeat domain"/>
    <property type="match status" value="3"/>
</dbReference>
<dbReference type="NCBIfam" id="TIGR00756">
    <property type="entry name" value="PPR"/>
    <property type="match status" value="3"/>
</dbReference>
<dbReference type="AlphaFoldDB" id="A0A2I0BAP3"/>
<dbReference type="InterPro" id="IPR032867">
    <property type="entry name" value="DYW_dom"/>
</dbReference>
<dbReference type="Pfam" id="PF14432">
    <property type="entry name" value="DYW_deaminase"/>
    <property type="match status" value="1"/>
</dbReference>
<dbReference type="PROSITE" id="PS51375">
    <property type="entry name" value="PPR"/>
    <property type="match status" value="3"/>
</dbReference>
<dbReference type="InterPro" id="IPR011990">
    <property type="entry name" value="TPR-like_helical_dom_sf"/>
</dbReference>
<reference evidence="5 6" key="1">
    <citation type="journal article" date="2017" name="Nature">
        <title>The Apostasia genome and the evolution of orchids.</title>
        <authorList>
            <person name="Zhang G.Q."/>
            <person name="Liu K.W."/>
            <person name="Li Z."/>
            <person name="Lohaus R."/>
            <person name="Hsiao Y.Y."/>
            <person name="Niu S.C."/>
            <person name="Wang J.Y."/>
            <person name="Lin Y.C."/>
            <person name="Xu Q."/>
            <person name="Chen L.J."/>
            <person name="Yoshida K."/>
            <person name="Fujiwara S."/>
            <person name="Wang Z.W."/>
            <person name="Zhang Y.Q."/>
            <person name="Mitsuda N."/>
            <person name="Wang M."/>
            <person name="Liu G.H."/>
            <person name="Pecoraro L."/>
            <person name="Huang H.X."/>
            <person name="Xiao X.J."/>
            <person name="Lin M."/>
            <person name="Wu X.Y."/>
            <person name="Wu W.L."/>
            <person name="Chen Y.Y."/>
            <person name="Chang S.B."/>
            <person name="Sakamoto S."/>
            <person name="Ohme-Takagi M."/>
            <person name="Yagi M."/>
            <person name="Zeng S.J."/>
            <person name="Shen C.Y."/>
            <person name="Yeh C.M."/>
            <person name="Luo Y.B."/>
            <person name="Tsai W.C."/>
            <person name="Van de Peer Y."/>
            <person name="Liu Z.J."/>
        </authorList>
    </citation>
    <scope>NUCLEOTIDE SEQUENCE [LARGE SCALE GENOMIC DNA]</scope>
    <source>
        <strain evidence="6">cv. Shenzhen</strain>
        <tissue evidence="5">Stem</tissue>
    </source>
</reference>
<accession>A0A2I0BAP3</accession>
<dbReference type="InterPro" id="IPR046960">
    <property type="entry name" value="PPR_At4g14850-like_plant"/>
</dbReference>
<dbReference type="GO" id="GO:0003729">
    <property type="term" value="F:mRNA binding"/>
    <property type="evidence" value="ECO:0007669"/>
    <property type="project" value="UniProtKB-ARBA"/>
</dbReference>
<feature type="repeat" description="PPR" evidence="3">
    <location>
        <begin position="320"/>
        <end position="354"/>
    </location>
</feature>
<dbReference type="EC" id="3.6.1.-" evidence="5"/>
<keyword evidence="6" id="KW-1185">Reference proteome</keyword>
<dbReference type="FunFam" id="1.25.40.10:FF:000348">
    <property type="entry name" value="Pentatricopeptide repeat-containing protein chloroplastic"/>
    <property type="match status" value="1"/>
</dbReference>
<evidence type="ECO:0000313" key="6">
    <source>
        <dbReference type="Proteomes" id="UP000236161"/>
    </source>
</evidence>
<dbReference type="InterPro" id="IPR002885">
    <property type="entry name" value="PPR_rpt"/>
</dbReference>
<evidence type="ECO:0000256" key="1">
    <source>
        <dbReference type="ARBA" id="ARBA00006643"/>
    </source>
</evidence>
<evidence type="ECO:0000256" key="2">
    <source>
        <dbReference type="ARBA" id="ARBA00022737"/>
    </source>
</evidence>
<evidence type="ECO:0000313" key="5">
    <source>
        <dbReference type="EMBL" id="PKA64865.1"/>
    </source>
</evidence>
<dbReference type="InterPro" id="IPR046848">
    <property type="entry name" value="E_motif"/>
</dbReference>
<evidence type="ECO:0000259" key="4">
    <source>
        <dbReference type="Pfam" id="PF14432"/>
    </source>
</evidence>
<dbReference type="GO" id="GO:0008270">
    <property type="term" value="F:zinc ion binding"/>
    <property type="evidence" value="ECO:0007669"/>
    <property type="project" value="InterPro"/>
</dbReference>
<name>A0A2I0BAP3_9ASPA</name>
<evidence type="ECO:0000256" key="3">
    <source>
        <dbReference type="PROSITE-ProRule" id="PRU00708"/>
    </source>
</evidence>
<keyword evidence="2" id="KW-0677">Repeat</keyword>
<sequence length="627" mass="70519">MRAQARSHGPLYAFISRQNPILSLIDSTCNSLARIKQAHALLIASGLSLHPFPPSRLLQLLLSLPPSSQLVSYADLLFHYSPSPPLFSYNSLIKAHSSRSSLLLFRSLLRDPSSPTPNQYTFTFLLSACRQGNGLEITEAEQVRAHAVRHGFHSNLFVSNVLIQMYGSWGMVSNAEKVFDECYQKDLFSWNLMVGVHVGCGDLLRARRVFDEMPERDVVSWSTVISGYVQAGYFVKAIELLQEMQHAGVGPNEFTLTTVLAACSNLVALDQGRWIHACINKARIKLNDRLLASLIDMYAKCGEIDFAFELFNVQDSPKQTVRPWNAMITGYAIHGYADKAIELFEKMKEDNIVPDKVTFVSLLAACSHGKLVEMGKLYFDSMTKTYGIEPEIEHYGCMVDLFSRAGLLQEAEEIISNMPMNPDVAIWGALLGACRIHKDIERGERIGMLMKELGPKHTGCHVLLANIYSGNGRWHDARGVRNSIEMSGERKIPGCSSIEVDGKFYEFLVGDRSNPQTNQIYSCLEEIVAKLKERGYVPELGEALLDADEEDKETALTIHSEKLAIAFGLLNTRPRTRIRIVKNLRVCLDCHLLTKFISKVYDREIIVRDRVRFHHFKDGSCSCGDYW</sequence>
<organism evidence="5 6">
    <name type="scientific">Apostasia shenzhenica</name>
    <dbReference type="NCBI Taxonomy" id="1088818"/>
    <lineage>
        <taxon>Eukaryota</taxon>
        <taxon>Viridiplantae</taxon>
        <taxon>Streptophyta</taxon>
        <taxon>Embryophyta</taxon>
        <taxon>Tracheophyta</taxon>
        <taxon>Spermatophyta</taxon>
        <taxon>Magnoliopsida</taxon>
        <taxon>Liliopsida</taxon>
        <taxon>Asparagales</taxon>
        <taxon>Orchidaceae</taxon>
        <taxon>Apostasioideae</taxon>
        <taxon>Apostasia</taxon>
    </lineage>
</organism>
<feature type="repeat" description="PPR" evidence="3">
    <location>
        <begin position="186"/>
        <end position="216"/>
    </location>
</feature>
<dbReference type="EMBL" id="KZ451899">
    <property type="protein sequence ID" value="PKA64865.1"/>
    <property type="molecule type" value="Genomic_DNA"/>
</dbReference>
<proteinExistence type="inferred from homology"/>
<dbReference type="PANTHER" id="PTHR47926:SF436">
    <property type="entry name" value="PENTATRICOPEPTIDE REPEAT-CONTAINING PROTEIN ELI1, CHLOROPLASTIC-LIKE ISOFORM X2"/>
    <property type="match status" value="1"/>
</dbReference>
<dbReference type="PANTHER" id="PTHR47926">
    <property type="entry name" value="PENTATRICOPEPTIDE REPEAT-CONTAINING PROTEIN"/>
    <property type="match status" value="1"/>
</dbReference>
<dbReference type="OrthoDB" id="330671at2759"/>
<dbReference type="Pfam" id="PF13041">
    <property type="entry name" value="PPR_2"/>
    <property type="match status" value="2"/>
</dbReference>
<dbReference type="Pfam" id="PF01535">
    <property type="entry name" value="PPR"/>
    <property type="match status" value="3"/>
</dbReference>
<dbReference type="GO" id="GO:0016787">
    <property type="term" value="F:hydrolase activity"/>
    <property type="evidence" value="ECO:0007669"/>
    <property type="project" value="UniProtKB-KW"/>
</dbReference>
<feature type="domain" description="DYW" evidence="4">
    <location>
        <begin position="535"/>
        <end position="627"/>
    </location>
</feature>
<dbReference type="GO" id="GO:0009451">
    <property type="term" value="P:RNA modification"/>
    <property type="evidence" value="ECO:0007669"/>
    <property type="project" value="InterPro"/>
</dbReference>
<comment type="similarity">
    <text evidence="1">Belongs to the PPR family. PCMP-H subfamily.</text>
</comment>
<feature type="repeat" description="PPR" evidence="3">
    <location>
        <begin position="217"/>
        <end position="251"/>
    </location>
</feature>
<dbReference type="FunFam" id="1.25.40.10:FF:000690">
    <property type="entry name" value="Pentatricopeptide repeat-containing protein"/>
    <property type="match status" value="1"/>
</dbReference>